<gene>
    <name evidence="3" type="ORF">SAMN05428946_2086</name>
</gene>
<dbReference type="GO" id="GO:0016853">
    <property type="term" value="F:isomerase activity"/>
    <property type="evidence" value="ECO:0007669"/>
    <property type="project" value="UniProtKB-KW"/>
</dbReference>
<dbReference type="EMBL" id="FTPL01000003">
    <property type="protein sequence ID" value="SIT87404.1"/>
    <property type="molecule type" value="Genomic_DNA"/>
</dbReference>
<dbReference type="PROSITE" id="PS51352">
    <property type="entry name" value="THIOREDOXIN_2"/>
    <property type="match status" value="1"/>
</dbReference>
<name>A0A1U7PL92_9BACI</name>
<dbReference type="InterPro" id="IPR000866">
    <property type="entry name" value="AhpC/TSA"/>
</dbReference>
<dbReference type="InterPro" id="IPR013766">
    <property type="entry name" value="Thioredoxin_domain"/>
</dbReference>
<dbReference type="STRING" id="550447.SAMN05428946_2086"/>
<dbReference type="PANTHER" id="PTHR42852:SF12">
    <property type="entry name" value="THIOL-DISULFIDE OXIDOREDUCTASE YKUV"/>
    <property type="match status" value="1"/>
</dbReference>
<dbReference type="AlphaFoldDB" id="A0A1U7PL92"/>
<dbReference type="Gene3D" id="3.40.30.10">
    <property type="entry name" value="Glutaredoxin"/>
    <property type="match status" value="1"/>
</dbReference>
<keyword evidence="4" id="KW-1185">Reference proteome</keyword>
<accession>A0A1U7PL92</accession>
<evidence type="ECO:0000313" key="3">
    <source>
        <dbReference type="EMBL" id="SIT87404.1"/>
    </source>
</evidence>
<keyword evidence="1" id="KW-1015">Disulfide bond</keyword>
<organism evidence="3 4">
    <name type="scientific">Edaphobacillus lindanitolerans</name>
    <dbReference type="NCBI Taxonomy" id="550447"/>
    <lineage>
        <taxon>Bacteria</taxon>
        <taxon>Bacillati</taxon>
        <taxon>Bacillota</taxon>
        <taxon>Bacilli</taxon>
        <taxon>Bacillales</taxon>
        <taxon>Bacillaceae</taxon>
        <taxon>Edaphobacillus</taxon>
    </lineage>
</organism>
<evidence type="ECO:0000313" key="4">
    <source>
        <dbReference type="Proteomes" id="UP000187550"/>
    </source>
</evidence>
<sequence>MKLRTPMPELEGATTWLNGWRSKADLVGERPTLVHFWSVSCQLCKQTMADINALRDRYKGKLNVIAVHMPLTGKDTDLEQIKKIAEEHDISQPIFVDNEMKLTDAFKNKYVPAYYVFDKDGQLRHFQAGDSGMRMLEKRVGRVLGVTR</sequence>
<dbReference type="PANTHER" id="PTHR42852">
    <property type="entry name" value="THIOL:DISULFIDE INTERCHANGE PROTEIN DSBE"/>
    <property type="match status" value="1"/>
</dbReference>
<reference evidence="4" key="1">
    <citation type="submission" date="2017-01" db="EMBL/GenBank/DDBJ databases">
        <authorList>
            <person name="Varghese N."/>
            <person name="Submissions S."/>
        </authorList>
    </citation>
    <scope>NUCLEOTIDE SEQUENCE [LARGE SCALE GENOMIC DNA]</scope>
    <source>
        <strain evidence="4">MNA4</strain>
    </source>
</reference>
<dbReference type="RefSeq" id="WP_076758734.1">
    <property type="nucleotide sequence ID" value="NZ_FTPL01000003.1"/>
</dbReference>
<dbReference type="Pfam" id="PF00578">
    <property type="entry name" value="AhpC-TSA"/>
    <property type="match status" value="1"/>
</dbReference>
<dbReference type="GO" id="GO:0016491">
    <property type="term" value="F:oxidoreductase activity"/>
    <property type="evidence" value="ECO:0007669"/>
    <property type="project" value="InterPro"/>
</dbReference>
<proteinExistence type="predicted"/>
<dbReference type="CDD" id="cd02966">
    <property type="entry name" value="TlpA_like_family"/>
    <property type="match status" value="1"/>
</dbReference>
<dbReference type="GO" id="GO:0016209">
    <property type="term" value="F:antioxidant activity"/>
    <property type="evidence" value="ECO:0007669"/>
    <property type="project" value="InterPro"/>
</dbReference>
<keyword evidence="3" id="KW-0413">Isomerase</keyword>
<dbReference type="SUPFAM" id="SSF52833">
    <property type="entry name" value="Thioredoxin-like"/>
    <property type="match status" value="1"/>
</dbReference>
<dbReference type="InterPro" id="IPR036249">
    <property type="entry name" value="Thioredoxin-like_sf"/>
</dbReference>
<dbReference type="InterPro" id="IPR050553">
    <property type="entry name" value="Thioredoxin_ResA/DsbE_sf"/>
</dbReference>
<feature type="domain" description="Thioredoxin" evidence="2">
    <location>
        <begin position="1"/>
        <end position="145"/>
    </location>
</feature>
<protein>
    <submittedName>
        <fullName evidence="3">Thiol-disulfide isomerase or thioredoxin</fullName>
    </submittedName>
</protein>
<dbReference type="OrthoDB" id="9811352at2"/>
<evidence type="ECO:0000256" key="1">
    <source>
        <dbReference type="ARBA" id="ARBA00023157"/>
    </source>
</evidence>
<dbReference type="Proteomes" id="UP000187550">
    <property type="component" value="Unassembled WGS sequence"/>
</dbReference>
<evidence type="ECO:0000259" key="2">
    <source>
        <dbReference type="PROSITE" id="PS51352"/>
    </source>
</evidence>